<dbReference type="PANTHER" id="PTHR33653:SF1">
    <property type="entry name" value="RIBONUCLEASE VAPC2"/>
    <property type="match status" value="1"/>
</dbReference>
<feature type="binding site" evidence="8">
    <location>
        <position position="9"/>
    </location>
    <ligand>
        <name>Mg(2+)</name>
        <dbReference type="ChEBI" id="CHEBI:18420"/>
    </ligand>
</feature>
<dbReference type="GO" id="GO:0016787">
    <property type="term" value="F:hydrolase activity"/>
    <property type="evidence" value="ECO:0007669"/>
    <property type="project" value="UniProtKB-KW"/>
</dbReference>
<dbReference type="Pfam" id="PF01850">
    <property type="entry name" value="PIN"/>
    <property type="match status" value="1"/>
</dbReference>
<keyword evidence="6 8" id="KW-0460">Magnesium</keyword>
<dbReference type="GO" id="GO:0090729">
    <property type="term" value="F:toxin activity"/>
    <property type="evidence" value="ECO:0007669"/>
    <property type="project" value="UniProtKB-KW"/>
</dbReference>
<evidence type="ECO:0000256" key="6">
    <source>
        <dbReference type="ARBA" id="ARBA00022842"/>
    </source>
</evidence>
<proteinExistence type="inferred from homology"/>
<comment type="similarity">
    <text evidence="7 8">Belongs to the PINc/VapC protein family.</text>
</comment>
<feature type="domain" description="PIN" evidence="9">
    <location>
        <begin position="4"/>
        <end position="123"/>
    </location>
</feature>
<dbReference type="CDD" id="cd18748">
    <property type="entry name" value="PIN_VapC4-5_FitB-like"/>
    <property type="match status" value="1"/>
</dbReference>
<comment type="cofactor">
    <cofactor evidence="1 8">
        <name>Mg(2+)</name>
        <dbReference type="ChEBI" id="CHEBI:18420"/>
    </cofactor>
</comment>
<evidence type="ECO:0000256" key="5">
    <source>
        <dbReference type="ARBA" id="ARBA00022801"/>
    </source>
</evidence>
<reference evidence="10 11" key="1">
    <citation type="submission" date="2011-08" db="EMBL/GenBank/DDBJ databases">
        <title>The genome of the obligate endobacterium of an arbuscular mycorrhizal fungus reveals an interphylum network of nutritional interactions.</title>
        <authorList>
            <person name="Ghignone S."/>
            <person name="Salvioli A."/>
            <person name="Anca I."/>
            <person name="Lumini E."/>
            <person name="Ortu G."/>
            <person name="Petiti L."/>
            <person name="Cruveiller S."/>
            <person name="Bianciotto V."/>
            <person name="Piffanelli P."/>
            <person name="Lanfranco L."/>
            <person name="Bonfante P."/>
        </authorList>
    </citation>
    <scope>NUCLEOTIDE SEQUENCE [LARGE SCALE GENOMIC DNA]</scope>
    <source>
        <strain evidence="10 11">BEG34</strain>
    </source>
</reference>
<dbReference type="EC" id="3.1.-.-" evidence="8"/>
<comment type="caution">
    <text evidence="10">The sequence shown here is derived from an EMBL/GenBank/DDBJ whole genome shotgun (WGS) entry which is preliminary data.</text>
</comment>
<dbReference type="HAMAP" id="MF_00265">
    <property type="entry name" value="VapC_Nob1"/>
    <property type="match status" value="1"/>
</dbReference>
<dbReference type="AlphaFoldDB" id="G2JB99"/>
<keyword evidence="2 8" id="KW-1277">Toxin-antitoxin system</keyword>
<keyword evidence="8" id="KW-0800">Toxin</keyword>
<evidence type="ECO:0000259" key="9">
    <source>
        <dbReference type="SMART" id="SM00670"/>
    </source>
</evidence>
<dbReference type="Proteomes" id="UP000054051">
    <property type="component" value="Unassembled WGS sequence"/>
</dbReference>
<dbReference type="EMBL" id="CAFB01000058">
    <property type="protein sequence ID" value="CCD30052.1"/>
    <property type="molecule type" value="Genomic_DNA"/>
</dbReference>
<evidence type="ECO:0000256" key="1">
    <source>
        <dbReference type="ARBA" id="ARBA00001946"/>
    </source>
</evidence>
<dbReference type="GO" id="GO:0000287">
    <property type="term" value="F:magnesium ion binding"/>
    <property type="evidence" value="ECO:0007669"/>
    <property type="project" value="UniProtKB-UniRule"/>
</dbReference>
<comment type="function">
    <text evidence="8">Toxic component of a toxin-antitoxin (TA) system. An RNase.</text>
</comment>
<organism evidence="10 11">
    <name type="scientific">Candidatus Glomeribacter gigasporarum BEG34</name>
    <dbReference type="NCBI Taxonomy" id="1070319"/>
    <lineage>
        <taxon>Bacteria</taxon>
        <taxon>Pseudomonadati</taxon>
        <taxon>Pseudomonadota</taxon>
        <taxon>Betaproteobacteria</taxon>
        <taxon>Burkholderiales</taxon>
        <taxon>Burkholderiaceae</taxon>
        <taxon>Candidatus Glomeribacter</taxon>
    </lineage>
</organism>
<evidence type="ECO:0000313" key="11">
    <source>
        <dbReference type="Proteomes" id="UP000054051"/>
    </source>
</evidence>
<keyword evidence="3 8" id="KW-0540">Nuclease</keyword>
<dbReference type="Gene3D" id="3.40.50.1010">
    <property type="entry name" value="5'-nuclease"/>
    <property type="match status" value="1"/>
</dbReference>
<dbReference type="SMART" id="SM00670">
    <property type="entry name" value="PINc"/>
    <property type="match status" value="1"/>
</dbReference>
<dbReference type="InterPro" id="IPR002716">
    <property type="entry name" value="PIN_dom"/>
</dbReference>
<dbReference type="GO" id="GO:0004540">
    <property type="term" value="F:RNA nuclease activity"/>
    <property type="evidence" value="ECO:0007669"/>
    <property type="project" value="InterPro"/>
</dbReference>
<dbReference type="SUPFAM" id="SSF88723">
    <property type="entry name" value="PIN domain-like"/>
    <property type="match status" value="1"/>
</dbReference>
<keyword evidence="5 8" id="KW-0378">Hydrolase</keyword>
<sequence length="134" mass="15115">MKASIYLLDTNILSDVIKNPKGRAASQLVQEEPQQLCTSIIVAAEMRYGVEKKNMPELTRRVNRILSAIHVLPLDQNADRHYGQIRAQLEKEGMIIGANDLFIAAHARARDAILVTDNLKEFSHVQGLKLENWL</sequence>
<dbReference type="RefSeq" id="WP_006683131.1">
    <property type="nucleotide sequence ID" value="NZ_CAFB01000058.1"/>
</dbReference>
<protein>
    <recommendedName>
        <fullName evidence="8">Ribonuclease VapC</fullName>
        <shortName evidence="8">RNase VapC</shortName>
        <ecNumber evidence="8">3.1.-.-</ecNumber>
    </recommendedName>
    <alternativeName>
        <fullName evidence="8">Toxin VapC</fullName>
    </alternativeName>
</protein>
<dbReference type="PANTHER" id="PTHR33653">
    <property type="entry name" value="RIBONUCLEASE VAPC2"/>
    <property type="match status" value="1"/>
</dbReference>
<dbReference type="OrthoDB" id="9796690at2"/>
<keyword evidence="4 8" id="KW-0479">Metal-binding</keyword>
<evidence type="ECO:0000256" key="7">
    <source>
        <dbReference type="ARBA" id="ARBA00038093"/>
    </source>
</evidence>
<dbReference type="STRING" id="1070319.CAGGBEG34_30010"/>
<evidence type="ECO:0000256" key="8">
    <source>
        <dbReference type="HAMAP-Rule" id="MF_00265"/>
    </source>
</evidence>
<evidence type="ECO:0000313" key="10">
    <source>
        <dbReference type="EMBL" id="CCD30052.1"/>
    </source>
</evidence>
<evidence type="ECO:0000256" key="4">
    <source>
        <dbReference type="ARBA" id="ARBA00022723"/>
    </source>
</evidence>
<feature type="binding site" evidence="8">
    <location>
        <position position="100"/>
    </location>
    <ligand>
        <name>Mg(2+)</name>
        <dbReference type="ChEBI" id="CHEBI:18420"/>
    </ligand>
</feature>
<dbReference type="InterPro" id="IPR022907">
    <property type="entry name" value="VapC_family"/>
</dbReference>
<name>G2JB99_9BURK</name>
<evidence type="ECO:0000256" key="3">
    <source>
        <dbReference type="ARBA" id="ARBA00022722"/>
    </source>
</evidence>
<accession>G2JB99</accession>
<dbReference type="eggNOG" id="COG1487">
    <property type="taxonomic scope" value="Bacteria"/>
</dbReference>
<evidence type="ECO:0000256" key="2">
    <source>
        <dbReference type="ARBA" id="ARBA00022649"/>
    </source>
</evidence>
<dbReference type="InterPro" id="IPR050556">
    <property type="entry name" value="Type_II_TA_system_RNase"/>
</dbReference>
<keyword evidence="11" id="KW-1185">Reference proteome</keyword>
<dbReference type="InterPro" id="IPR029060">
    <property type="entry name" value="PIN-like_dom_sf"/>
</dbReference>
<gene>
    <name evidence="8" type="primary">vapC</name>
    <name evidence="10" type="ORF">CAGGBEG34_30010</name>
</gene>